<dbReference type="PRINTS" id="PR00990">
    <property type="entry name" value="RIBOKINASE"/>
</dbReference>
<dbReference type="Pfam" id="PF00294">
    <property type="entry name" value="PfkB"/>
    <property type="match status" value="2"/>
</dbReference>
<dbReference type="HAMAP" id="MF_01987">
    <property type="entry name" value="Ribokinase"/>
    <property type="match status" value="1"/>
</dbReference>
<feature type="compositionally biased region" description="Low complexity" evidence="13">
    <location>
        <begin position="259"/>
        <end position="268"/>
    </location>
</feature>
<proteinExistence type="inferred from homology"/>
<feature type="binding site" evidence="12">
    <location>
        <position position="299"/>
    </location>
    <ligand>
        <name>substrate</name>
    </ligand>
</feature>
<dbReference type="InterPro" id="IPR002139">
    <property type="entry name" value="Ribo/fructo_kinase"/>
</dbReference>
<dbReference type="SUPFAM" id="SSF53613">
    <property type="entry name" value="Ribokinase-like"/>
    <property type="match status" value="1"/>
</dbReference>
<feature type="binding site" evidence="12">
    <location>
        <begin position="250"/>
        <end position="255"/>
    </location>
    <ligand>
        <name>ATP</name>
        <dbReference type="ChEBI" id="CHEBI:30616"/>
    </ligand>
</feature>
<feature type="binding site" evidence="12">
    <location>
        <position position="293"/>
    </location>
    <ligand>
        <name>K(+)</name>
        <dbReference type="ChEBI" id="CHEBI:29103"/>
    </ligand>
</feature>
<evidence type="ECO:0000256" key="6">
    <source>
        <dbReference type="ARBA" id="ARBA00022741"/>
    </source>
</evidence>
<evidence type="ECO:0000256" key="10">
    <source>
        <dbReference type="ARBA" id="ARBA00022958"/>
    </source>
</evidence>
<dbReference type="PANTHER" id="PTHR10584:SF166">
    <property type="entry name" value="RIBOKINASE"/>
    <property type="match status" value="1"/>
</dbReference>
<comment type="caution">
    <text evidence="12">Lacks conserved residue(s) required for the propagation of feature annotation.</text>
</comment>
<feature type="domain" description="Carbohydrate kinase PfkB" evidence="14">
    <location>
        <begin position="96"/>
        <end position="342"/>
    </location>
</feature>
<evidence type="ECO:0000256" key="4">
    <source>
        <dbReference type="ARBA" id="ARBA00022679"/>
    </source>
</evidence>
<evidence type="ECO:0000259" key="14">
    <source>
        <dbReference type="Pfam" id="PF00294"/>
    </source>
</evidence>
<sequence length="354" mass="35412">MISVFGSANMDLVAYVTKAPKRGETVTGRAFATIPGGKGANQATAAARATSTPPPPTPAADARPGTSTPGPDAQPGTSAPGIAAGPGTLTPRAPGVAFIGAVGDDAFGPVMRQALESAGVDVSRLRTVPGPSGIAHIVVDDQGGNSIIVVPGANGTVTGVSEADLAVISRSDALLLQLELPMDAVVAAARAAGVPVILTPAPVQDLPRELLDAVDLIVPNEHEAAAITGLADPEEALEALLELVPEVVITLGERGALYGSRSPGRPGTPSGGRSGVRRGERLRVPAVPVKAVDTTAAGDTFVGALAVARAEGRPIGEALRFATTAAALSVQREGASTSMPTRPEIDAALRRPPA</sequence>
<gene>
    <name evidence="12" type="primary">rbsK</name>
    <name evidence="15" type="ORF">ACFO8L_05055</name>
</gene>
<feature type="binding site" evidence="12">
    <location>
        <begin position="37"/>
        <end position="41"/>
    </location>
    <ligand>
        <name>substrate</name>
    </ligand>
</feature>
<dbReference type="PANTHER" id="PTHR10584">
    <property type="entry name" value="SUGAR KINASE"/>
    <property type="match status" value="1"/>
</dbReference>
<feature type="domain" description="Carbohydrate kinase PfkB" evidence="14">
    <location>
        <begin position="2"/>
        <end position="49"/>
    </location>
</feature>
<evidence type="ECO:0000256" key="2">
    <source>
        <dbReference type="ARBA" id="ARBA00012035"/>
    </source>
</evidence>
<dbReference type="InterPro" id="IPR011877">
    <property type="entry name" value="Ribokinase"/>
</dbReference>
<comment type="activity regulation">
    <text evidence="12">Activated by a monovalent cation that binds near, but not in, the active site. The most likely occupant of the site in vivo is potassium. Ion binding induces a conformational change that may alter substrate affinity.</text>
</comment>
<evidence type="ECO:0000256" key="11">
    <source>
        <dbReference type="ARBA" id="ARBA00023277"/>
    </source>
</evidence>
<evidence type="ECO:0000313" key="15">
    <source>
        <dbReference type="EMBL" id="MFC4585425.1"/>
    </source>
</evidence>
<comment type="function">
    <text evidence="12">Catalyzes the phosphorylation of ribose at O-5 in a reaction requiring ATP and magnesium. The resulting D-ribose-5-phosphate can then be used either for sythesis of nucleotides, histidine, and tryptophan, or as a component of the pentose phosphate pathway.</text>
</comment>
<keyword evidence="7 12" id="KW-0418">Kinase</keyword>
<dbReference type="EC" id="2.7.1.15" evidence="2 12"/>
<feature type="binding site" evidence="12">
    <location>
        <position position="179"/>
    </location>
    <ligand>
        <name>substrate</name>
    </ligand>
</feature>
<feature type="binding site" evidence="12">
    <location>
        <position position="329"/>
    </location>
    <ligand>
        <name>K(+)</name>
        <dbReference type="ChEBI" id="CHEBI:29103"/>
    </ligand>
</feature>
<keyword evidence="16" id="KW-1185">Reference proteome</keyword>
<feature type="region of interest" description="Disordered" evidence="13">
    <location>
        <begin position="32"/>
        <end position="87"/>
    </location>
</feature>
<dbReference type="PROSITE" id="PS00584">
    <property type="entry name" value="PFKB_KINASES_2"/>
    <property type="match status" value="1"/>
</dbReference>
<evidence type="ECO:0000256" key="5">
    <source>
        <dbReference type="ARBA" id="ARBA00022723"/>
    </source>
</evidence>
<keyword evidence="9 12" id="KW-0460">Magnesium</keyword>
<comment type="caution">
    <text evidence="15">The sequence shown here is derived from an EMBL/GenBank/DDBJ whole genome shotgun (WGS) entry which is preliminary data.</text>
</comment>
<evidence type="ECO:0000256" key="9">
    <source>
        <dbReference type="ARBA" id="ARBA00022842"/>
    </source>
</evidence>
<accession>A0ABV9EAH8</accession>
<feature type="region of interest" description="Disordered" evidence="13">
    <location>
        <begin position="258"/>
        <end position="280"/>
    </location>
</feature>
<dbReference type="Proteomes" id="UP001595891">
    <property type="component" value="Unassembled WGS sequence"/>
</dbReference>
<protein>
    <recommendedName>
        <fullName evidence="3 12">Ribokinase</fullName>
        <shortName evidence="12">RK</shortName>
        <ecNumber evidence="2 12">2.7.1.15</ecNumber>
    </recommendedName>
</protein>
<dbReference type="CDD" id="cd01174">
    <property type="entry name" value="ribokinase"/>
    <property type="match status" value="1"/>
</dbReference>
<comment type="cofactor">
    <cofactor evidence="12">
        <name>Mg(2+)</name>
        <dbReference type="ChEBI" id="CHEBI:18420"/>
    </cofactor>
    <text evidence="12">Requires a divalent cation, most likely magnesium in vivo, as an electrophilic catalyst to aid phosphoryl group transfer. It is the chelate of the metal and the nucleotide that is the actual substrate.</text>
</comment>
<dbReference type="InterPro" id="IPR029056">
    <property type="entry name" value="Ribokinase-like"/>
</dbReference>
<dbReference type="Gene3D" id="3.40.1190.20">
    <property type="match status" value="1"/>
</dbReference>
<feature type="binding site" evidence="12">
    <location>
        <position position="295"/>
    </location>
    <ligand>
        <name>K(+)</name>
        <dbReference type="ChEBI" id="CHEBI:29103"/>
    </ligand>
</feature>
<keyword evidence="5 12" id="KW-0479">Metal-binding</keyword>
<comment type="similarity">
    <text evidence="1">Belongs to the carbohydrate kinase pfkB family.</text>
</comment>
<comment type="subcellular location">
    <subcellularLocation>
        <location evidence="12">Cytoplasm</location>
    </subcellularLocation>
</comment>
<feature type="binding site" evidence="12">
    <location>
        <begin position="298"/>
        <end position="299"/>
    </location>
    <ligand>
        <name>ATP</name>
        <dbReference type="ChEBI" id="CHEBI:30616"/>
    </ligand>
</feature>
<evidence type="ECO:0000256" key="3">
    <source>
        <dbReference type="ARBA" id="ARBA00016943"/>
    </source>
</evidence>
<feature type="binding site" evidence="12">
    <location>
        <position position="332"/>
    </location>
    <ligand>
        <name>K(+)</name>
        <dbReference type="ChEBI" id="CHEBI:29103"/>
    </ligand>
</feature>
<keyword evidence="4 12" id="KW-0808">Transferase</keyword>
<feature type="binding site" evidence="12">
    <location>
        <position position="220"/>
    </location>
    <ligand>
        <name>ATP</name>
        <dbReference type="ChEBI" id="CHEBI:30616"/>
    </ligand>
</feature>
<feature type="binding site" evidence="12">
    <location>
        <position position="338"/>
    </location>
    <ligand>
        <name>K(+)</name>
        <dbReference type="ChEBI" id="CHEBI:29103"/>
    </ligand>
</feature>
<organism evidence="15 16">
    <name type="scientific">Sphaerisporangium corydalis</name>
    <dbReference type="NCBI Taxonomy" id="1441875"/>
    <lineage>
        <taxon>Bacteria</taxon>
        <taxon>Bacillati</taxon>
        <taxon>Actinomycetota</taxon>
        <taxon>Actinomycetes</taxon>
        <taxon>Streptosporangiales</taxon>
        <taxon>Streptosporangiaceae</taxon>
        <taxon>Sphaerisporangium</taxon>
    </lineage>
</organism>
<evidence type="ECO:0000256" key="7">
    <source>
        <dbReference type="ARBA" id="ARBA00022777"/>
    </source>
</evidence>
<dbReference type="GO" id="GO:0004747">
    <property type="term" value="F:ribokinase activity"/>
    <property type="evidence" value="ECO:0007669"/>
    <property type="project" value="UniProtKB-EC"/>
</dbReference>
<feature type="region of interest" description="Disordered" evidence="13">
    <location>
        <begin position="329"/>
        <end position="354"/>
    </location>
</feature>
<evidence type="ECO:0000256" key="8">
    <source>
        <dbReference type="ARBA" id="ARBA00022840"/>
    </source>
</evidence>
<evidence type="ECO:0000256" key="12">
    <source>
        <dbReference type="HAMAP-Rule" id="MF_01987"/>
    </source>
</evidence>
<dbReference type="EMBL" id="JBHSFN010000002">
    <property type="protein sequence ID" value="MFC4585425.1"/>
    <property type="molecule type" value="Genomic_DNA"/>
</dbReference>
<comment type="subunit">
    <text evidence="12">Homodimer.</text>
</comment>
<evidence type="ECO:0000313" key="16">
    <source>
        <dbReference type="Proteomes" id="UP001595891"/>
    </source>
</evidence>
<keyword evidence="12" id="KW-0963">Cytoplasm</keyword>
<keyword evidence="8 12" id="KW-0067">ATP-binding</keyword>
<evidence type="ECO:0000256" key="13">
    <source>
        <dbReference type="SAM" id="MobiDB-lite"/>
    </source>
</evidence>
<comment type="catalytic activity">
    <reaction evidence="12">
        <text>D-ribose + ATP = D-ribose 5-phosphate + ADP + H(+)</text>
        <dbReference type="Rhea" id="RHEA:13697"/>
        <dbReference type="ChEBI" id="CHEBI:15378"/>
        <dbReference type="ChEBI" id="CHEBI:30616"/>
        <dbReference type="ChEBI" id="CHEBI:47013"/>
        <dbReference type="ChEBI" id="CHEBI:78346"/>
        <dbReference type="ChEBI" id="CHEBI:456216"/>
        <dbReference type="EC" id="2.7.1.15"/>
    </reaction>
</comment>
<evidence type="ECO:0000256" key="1">
    <source>
        <dbReference type="ARBA" id="ARBA00005380"/>
    </source>
</evidence>
<reference evidence="16" key="1">
    <citation type="journal article" date="2019" name="Int. J. Syst. Evol. Microbiol.">
        <title>The Global Catalogue of Microorganisms (GCM) 10K type strain sequencing project: providing services to taxonomists for standard genome sequencing and annotation.</title>
        <authorList>
            <consortium name="The Broad Institute Genomics Platform"/>
            <consortium name="The Broad Institute Genome Sequencing Center for Infectious Disease"/>
            <person name="Wu L."/>
            <person name="Ma J."/>
        </authorList>
    </citation>
    <scope>NUCLEOTIDE SEQUENCE [LARGE SCALE GENOMIC DNA]</scope>
    <source>
        <strain evidence="16">CCUG 49560</strain>
    </source>
</reference>
<comment type="similarity">
    <text evidence="12">Belongs to the carbohydrate kinase PfkB family. Ribokinase subfamily.</text>
</comment>
<comment type="pathway">
    <text evidence="12">Carbohydrate metabolism; D-ribose degradation; D-ribose 5-phosphate from beta-D-ribopyranose: step 2/2.</text>
</comment>
<keyword evidence="6 12" id="KW-0547">Nucleotide-binding</keyword>
<dbReference type="RefSeq" id="WP_262843012.1">
    <property type="nucleotide sequence ID" value="NZ_JANZYP010000015.1"/>
</dbReference>
<feature type="active site" description="Proton acceptor" evidence="12">
    <location>
        <position position="299"/>
    </location>
</feature>
<keyword evidence="11 12" id="KW-0119">Carbohydrate metabolism</keyword>
<name>A0ABV9EAH8_9ACTN</name>
<dbReference type="InterPro" id="IPR002173">
    <property type="entry name" value="Carboh/pur_kinase_PfkB_CS"/>
</dbReference>
<feature type="compositionally biased region" description="Basic and acidic residues" evidence="13">
    <location>
        <begin position="343"/>
        <end position="354"/>
    </location>
</feature>
<feature type="binding site" evidence="12">
    <location>
        <begin position="9"/>
        <end position="11"/>
    </location>
    <ligand>
        <name>substrate</name>
    </ligand>
</feature>
<dbReference type="InterPro" id="IPR011611">
    <property type="entry name" value="PfkB_dom"/>
</dbReference>
<keyword evidence="10 12" id="KW-0630">Potassium</keyword>
<feature type="binding site" evidence="12">
    <location>
        <position position="334"/>
    </location>
    <ligand>
        <name>K(+)</name>
        <dbReference type="ChEBI" id="CHEBI:29103"/>
    </ligand>
</feature>